<evidence type="ECO:0000313" key="2">
    <source>
        <dbReference type="EMBL" id="TNL97347.1"/>
    </source>
</evidence>
<dbReference type="OrthoDB" id="4424860at2"/>
<keyword evidence="1" id="KW-0472">Membrane</keyword>
<organism evidence="2 3">
    <name type="scientific">Corynebacterium tapiri</name>
    <dbReference type="NCBI Taxonomy" id="1448266"/>
    <lineage>
        <taxon>Bacteria</taxon>
        <taxon>Bacillati</taxon>
        <taxon>Actinomycetota</taxon>
        <taxon>Actinomycetes</taxon>
        <taxon>Mycobacteriales</taxon>
        <taxon>Corynebacteriaceae</taxon>
        <taxon>Corynebacterium</taxon>
    </lineage>
</organism>
<proteinExistence type="predicted"/>
<dbReference type="RefSeq" id="WP_139465728.1">
    <property type="nucleotide sequence ID" value="NZ_VDHJ01000008.1"/>
</dbReference>
<keyword evidence="1" id="KW-0812">Transmembrane</keyword>
<gene>
    <name evidence="2" type="ORF">FHE74_06665</name>
</gene>
<sequence length="97" mass="9882">MLRDDRGSVTIEAALSLASLVIVAAAIVAAMATLAAKITAVDIAAAAARAHAVGLDYEPPIGTVSIEQDTDFVRVTSSVPGPIKPMEAQAVFPVEVP</sequence>
<keyword evidence="3" id="KW-1185">Reference proteome</keyword>
<keyword evidence="1" id="KW-1133">Transmembrane helix</keyword>
<dbReference type="EMBL" id="VDHJ01000008">
    <property type="protein sequence ID" value="TNL97347.1"/>
    <property type="molecule type" value="Genomic_DNA"/>
</dbReference>
<dbReference type="AlphaFoldDB" id="A0A5C4U362"/>
<feature type="transmembrane region" description="Helical" evidence="1">
    <location>
        <begin position="13"/>
        <end position="36"/>
    </location>
</feature>
<comment type="caution">
    <text evidence="2">The sequence shown here is derived from an EMBL/GenBank/DDBJ whole genome shotgun (WGS) entry which is preliminary data.</text>
</comment>
<reference evidence="2 3" key="1">
    <citation type="submission" date="2019-06" db="EMBL/GenBank/DDBJ databases">
        <authorList>
            <person name="Li J."/>
        </authorList>
    </citation>
    <scope>NUCLEOTIDE SEQUENCE [LARGE SCALE GENOMIC DNA]</scope>
    <source>
        <strain evidence="2 3">LMG 28165</strain>
    </source>
</reference>
<protein>
    <recommendedName>
        <fullName evidence="4">TadE-like protein</fullName>
    </recommendedName>
</protein>
<evidence type="ECO:0000313" key="3">
    <source>
        <dbReference type="Proteomes" id="UP000312032"/>
    </source>
</evidence>
<evidence type="ECO:0000256" key="1">
    <source>
        <dbReference type="SAM" id="Phobius"/>
    </source>
</evidence>
<name>A0A5C4U362_9CORY</name>
<evidence type="ECO:0008006" key="4">
    <source>
        <dbReference type="Google" id="ProtNLM"/>
    </source>
</evidence>
<accession>A0A5C4U362</accession>
<dbReference type="Proteomes" id="UP000312032">
    <property type="component" value="Unassembled WGS sequence"/>
</dbReference>